<dbReference type="InterPro" id="IPR018030">
    <property type="entry name" value="Fimbrial_membr_usher_CS"/>
</dbReference>
<dbReference type="GO" id="GO:0009297">
    <property type="term" value="P:pilus assembly"/>
    <property type="evidence" value="ECO:0007669"/>
    <property type="project" value="InterPro"/>
</dbReference>
<dbReference type="GO" id="GO:0009279">
    <property type="term" value="C:cell outer membrane"/>
    <property type="evidence" value="ECO:0007669"/>
    <property type="project" value="UniProtKB-SubCell"/>
</dbReference>
<protein>
    <submittedName>
        <fullName evidence="13">Fimbrial biogenesis outer membrane usher protein</fullName>
    </submittedName>
</protein>
<dbReference type="SUPFAM" id="SSF141729">
    <property type="entry name" value="FimD N-terminal domain-like"/>
    <property type="match status" value="1"/>
</dbReference>
<proteinExistence type="inferred from homology"/>
<comment type="similarity">
    <text evidence="2 9">Belongs to the fimbrial export usher family.</text>
</comment>
<keyword evidence="8 9" id="KW-0998">Cell outer membrane</keyword>
<dbReference type="FunFam" id="2.60.40.3110:FF:000001">
    <property type="entry name" value="Putative fimbrial outer membrane usher"/>
    <property type="match status" value="1"/>
</dbReference>
<dbReference type="Gene3D" id="2.60.40.2610">
    <property type="entry name" value="Outer membrane usher protein FimD, plug domain"/>
    <property type="match status" value="1"/>
</dbReference>
<dbReference type="Pfam" id="PF13954">
    <property type="entry name" value="PapC_N"/>
    <property type="match status" value="1"/>
</dbReference>
<reference evidence="13 14" key="1">
    <citation type="submission" date="2019-03" db="EMBL/GenBank/DDBJ databases">
        <title>Comparative insights into the high quality Complete genome sequence of highly metal resistant Cupriavidus metallidurans strain BS1 isolated from a gold-copper mine.</title>
        <authorList>
            <person name="Mazhar H.S."/>
            <person name="Rensing C."/>
        </authorList>
    </citation>
    <scope>NUCLEOTIDE SEQUENCE [LARGE SCALE GENOMIC DNA]</scope>
    <source>
        <strain evidence="13 14">BS1</strain>
    </source>
</reference>
<dbReference type="InterPro" id="IPR037224">
    <property type="entry name" value="PapC_N_sf"/>
</dbReference>
<sequence length="867" mass="92075">MKPVSRIPHTIPSRLCQVSAVVFSMFAGAVATPAMATSVDAPVGATIAAVEFNDSFLYNPDGKRLDISRFNQGNVATPGNYRADLYVNDIWLGRAEVNLRAIGDDAHNVQPCFDHDMLERMGVDLAKLSPEASVRLQEGSGCEQIPELIPAATATFETGEQRLDVSIPQLYIRRSARGYVDPKYWDDGIPAARLQYNANAYHSESAGVSYTQGFVGLDAGLNLGPWRFHHNGSLSYSGGGGQSAATHYQSVQTNLQRSINEIKSQLTLGDAFTDGRMFDSFGFRGVQLATDDRMYPDSQRGYAPTIHGIANTNARVQIRQNGNIIYETTVAPGAFEINDLYPTGYGGDIDVVVTEADGSQHVSRVPFAPVANALRPGVTRYGLTAGQFRNTSISSKPGVFQATIQRGLSNMFTVYGGALVSEGYWSALAGLAMSTDFGAIGLDVTQASTHLTSEPDRSGQSIRLSYSKLVAPTNTNLTLAAYRYSTRGYLGFSDAVILRDLDSRGLGFSAVGTVRGRLQVMVNQILSAGYGNFYLSGSTQDYWNRDGRDTQFQAGYANIYRGVSYGISAARQLSLNTGKWDNRVMLTLTLPLGKTPFAPYSSTSVQKDSRGATSLQETLSGTLGADHALSYSLSANHASGGDAPTNNSASLNASYISRMATLSGNVSKGTNYTQAGVGISGGVVAYQGGVTFAPRFGDTVAVIEAKDAVGAQVLNDTGLRIDPWGHAVVSNLTPFSRNEINLDPKGLPLNVELKSTMQNVAPTAGAVVKVLFETDNPGRAVALRIKLPDGSPLPFGAEVLDDSGRSFGTVAQGGLAILRGVKDDSGTLLAKWGAGPKDSCSLSYVLPGVDAAPAGLVQAGVECRPNP</sequence>
<dbReference type="Pfam" id="PF13953">
    <property type="entry name" value="PapC_C"/>
    <property type="match status" value="1"/>
</dbReference>
<keyword evidence="4" id="KW-1134">Transmembrane beta strand</keyword>
<dbReference type="Pfam" id="PF00577">
    <property type="entry name" value="Usher"/>
    <property type="match status" value="1"/>
</dbReference>
<evidence type="ECO:0000259" key="12">
    <source>
        <dbReference type="Pfam" id="PF13954"/>
    </source>
</evidence>
<dbReference type="GO" id="GO:0015473">
    <property type="term" value="F:fimbrial usher porin activity"/>
    <property type="evidence" value="ECO:0007669"/>
    <property type="project" value="InterPro"/>
</dbReference>
<keyword evidence="9" id="KW-1029">Fimbrium biogenesis</keyword>
<evidence type="ECO:0000259" key="11">
    <source>
        <dbReference type="Pfam" id="PF13953"/>
    </source>
</evidence>
<dbReference type="InterPro" id="IPR025949">
    <property type="entry name" value="PapC-like_C"/>
</dbReference>
<feature type="chain" id="PRO_5019827009" evidence="10">
    <location>
        <begin position="37"/>
        <end position="867"/>
    </location>
</feature>
<dbReference type="Gene3D" id="3.10.20.410">
    <property type="match status" value="1"/>
</dbReference>
<dbReference type="InterPro" id="IPR025885">
    <property type="entry name" value="PapC_N"/>
</dbReference>
<evidence type="ECO:0000256" key="9">
    <source>
        <dbReference type="RuleBase" id="RU003884"/>
    </source>
</evidence>
<dbReference type="OrthoDB" id="6554712at2"/>
<keyword evidence="5 9" id="KW-0812">Transmembrane</keyword>
<evidence type="ECO:0000256" key="1">
    <source>
        <dbReference type="ARBA" id="ARBA00004571"/>
    </source>
</evidence>
<gene>
    <name evidence="13" type="ORF">DDF84_024790</name>
</gene>
<name>A0A482IZ84_9BURK</name>
<organism evidence="13 14">
    <name type="scientific">Cupriavidus metallidurans</name>
    <dbReference type="NCBI Taxonomy" id="119219"/>
    <lineage>
        <taxon>Bacteria</taxon>
        <taxon>Pseudomonadati</taxon>
        <taxon>Pseudomonadota</taxon>
        <taxon>Betaproteobacteria</taxon>
        <taxon>Burkholderiales</taxon>
        <taxon>Burkholderiaceae</taxon>
        <taxon>Cupriavidus</taxon>
    </lineage>
</organism>
<evidence type="ECO:0000256" key="2">
    <source>
        <dbReference type="ARBA" id="ARBA00008064"/>
    </source>
</evidence>
<dbReference type="InterPro" id="IPR000015">
    <property type="entry name" value="Fimb_usher"/>
</dbReference>
<evidence type="ECO:0000256" key="4">
    <source>
        <dbReference type="ARBA" id="ARBA00022452"/>
    </source>
</evidence>
<feature type="domain" description="PapC-like C-terminal" evidence="11">
    <location>
        <begin position="783"/>
        <end position="847"/>
    </location>
</feature>
<keyword evidence="7 9" id="KW-0472">Membrane</keyword>
<dbReference type="PANTHER" id="PTHR30451">
    <property type="entry name" value="OUTER MEMBRANE USHER PROTEIN"/>
    <property type="match status" value="1"/>
</dbReference>
<dbReference type="InterPro" id="IPR043142">
    <property type="entry name" value="PapC-like_C_sf"/>
</dbReference>
<evidence type="ECO:0000256" key="3">
    <source>
        <dbReference type="ARBA" id="ARBA00022448"/>
    </source>
</evidence>
<evidence type="ECO:0000313" key="13">
    <source>
        <dbReference type="EMBL" id="QBP12883.1"/>
    </source>
</evidence>
<dbReference type="EMBL" id="CP037901">
    <property type="protein sequence ID" value="QBP12883.1"/>
    <property type="molecule type" value="Genomic_DNA"/>
</dbReference>
<dbReference type="PROSITE" id="PS01151">
    <property type="entry name" value="FIMBRIAL_USHER"/>
    <property type="match status" value="1"/>
</dbReference>
<dbReference type="Proteomes" id="UP000253772">
    <property type="component" value="Chromosome c2"/>
</dbReference>
<dbReference type="AlphaFoldDB" id="A0A482IZ84"/>
<feature type="domain" description="PapC N-terminal" evidence="12">
    <location>
        <begin position="51"/>
        <end position="200"/>
    </location>
</feature>
<feature type="signal peptide" evidence="10">
    <location>
        <begin position="1"/>
        <end position="36"/>
    </location>
</feature>
<dbReference type="RefSeq" id="WP_024570506.1">
    <property type="nucleotide sequence ID" value="NZ_CP037901.1"/>
</dbReference>
<dbReference type="InterPro" id="IPR042186">
    <property type="entry name" value="FimD_plug_dom"/>
</dbReference>
<dbReference type="PANTHER" id="PTHR30451:SF20">
    <property type="entry name" value="FIMBRIAE USHER"/>
    <property type="match status" value="1"/>
</dbReference>
<evidence type="ECO:0000256" key="7">
    <source>
        <dbReference type="ARBA" id="ARBA00023136"/>
    </source>
</evidence>
<keyword evidence="3 9" id="KW-0813">Transport</keyword>
<evidence type="ECO:0000313" key="14">
    <source>
        <dbReference type="Proteomes" id="UP000253772"/>
    </source>
</evidence>
<evidence type="ECO:0000256" key="6">
    <source>
        <dbReference type="ARBA" id="ARBA00022729"/>
    </source>
</evidence>
<keyword evidence="6 10" id="KW-0732">Signal</keyword>
<evidence type="ECO:0000256" key="8">
    <source>
        <dbReference type="ARBA" id="ARBA00023237"/>
    </source>
</evidence>
<accession>A0A482IZ84</accession>
<dbReference type="Gene3D" id="2.60.40.3110">
    <property type="match status" value="1"/>
</dbReference>
<evidence type="ECO:0000256" key="10">
    <source>
        <dbReference type="SAM" id="SignalP"/>
    </source>
</evidence>
<dbReference type="Gene3D" id="2.60.40.2070">
    <property type="match status" value="1"/>
</dbReference>
<evidence type="ECO:0000256" key="5">
    <source>
        <dbReference type="ARBA" id="ARBA00022692"/>
    </source>
</evidence>
<comment type="subcellular location">
    <subcellularLocation>
        <location evidence="1 9">Cell outer membrane</location>
        <topology evidence="1 9">Multi-pass membrane protein</topology>
    </subcellularLocation>
</comment>